<organism evidence="1 2">
    <name type="scientific">Streptomyces niveiscabiei</name>
    <dbReference type="NCBI Taxonomy" id="164115"/>
    <lineage>
        <taxon>Bacteria</taxon>
        <taxon>Bacillati</taxon>
        <taxon>Actinomycetota</taxon>
        <taxon>Actinomycetes</taxon>
        <taxon>Kitasatosporales</taxon>
        <taxon>Streptomycetaceae</taxon>
        <taxon>Streptomyces</taxon>
    </lineage>
</organism>
<name>A0ABW9I5U4_9ACTN</name>
<evidence type="ECO:0000313" key="2">
    <source>
        <dbReference type="Proteomes" id="UP001631957"/>
    </source>
</evidence>
<reference evidence="1 2" key="1">
    <citation type="submission" date="2024-12" db="EMBL/GenBank/DDBJ databases">
        <title>Forecasting of Potato common scab and diversities of Pathogenic streptomyces spp. in china.</title>
        <authorList>
            <person name="Handique U."/>
            <person name="Wu J."/>
        </authorList>
    </citation>
    <scope>NUCLEOTIDE SEQUENCE [LARGE SCALE GENOMIC DNA]</scope>
    <source>
        <strain evidence="1 2">ZRIMU1530</strain>
    </source>
</reference>
<accession>A0ABW9I5U4</accession>
<proteinExistence type="predicted"/>
<protein>
    <submittedName>
        <fullName evidence="1">Uncharacterized protein</fullName>
    </submittedName>
</protein>
<dbReference type="Proteomes" id="UP001631957">
    <property type="component" value="Unassembled WGS sequence"/>
</dbReference>
<dbReference type="EMBL" id="JBJVNI010000029">
    <property type="protein sequence ID" value="MFM9614839.1"/>
    <property type="molecule type" value="Genomic_DNA"/>
</dbReference>
<gene>
    <name evidence="1" type="ORF">ACKI18_39905</name>
</gene>
<sequence length="83" mass="9401">MPDVRCPNPTCEKGPLRRFRDLVGAEIAAAAEVMSRFASEQGERFRPSAYHRCTGEGCRRIQRKDNWQLGGNLPEELEIPAEQ</sequence>
<keyword evidence="2" id="KW-1185">Reference proteome</keyword>
<comment type="caution">
    <text evidence="1">The sequence shown here is derived from an EMBL/GenBank/DDBJ whole genome shotgun (WGS) entry which is preliminary data.</text>
</comment>
<evidence type="ECO:0000313" key="1">
    <source>
        <dbReference type="EMBL" id="MFM9614839.1"/>
    </source>
</evidence>
<dbReference type="RefSeq" id="WP_409122962.1">
    <property type="nucleotide sequence ID" value="NZ_JBJVNI010000029.1"/>
</dbReference>